<comment type="caution">
    <text evidence="2">The sequence shown here is derived from an EMBL/GenBank/DDBJ whole genome shotgun (WGS) entry which is preliminary data.</text>
</comment>
<evidence type="ECO:0000256" key="1">
    <source>
        <dbReference type="SAM" id="MobiDB-lite"/>
    </source>
</evidence>
<sequence>MLEVCQGEVNVRISATPQEPLGKESSWTLPFPQIPPQGMVTSPKDSPETANIAG</sequence>
<dbReference type="EMBL" id="JAIZAY010000020">
    <property type="protein sequence ID" value="KAJ8023060.1"/>
    <property type="molecule type" value="Genomic_DNA"/>
</dbReference>
<accession>A0A9Q1BDW9</accession>
<feature type="region of interest" description="Disordered" evidence="1">
    <location>
        <begin position="33"/>
        <end position="54"/>
    </location>
</feature>
<evidence type="ECO:0000313" key="2">
    <source>
        <dbReference type="EMBL" id="KAJ8023060.1"/>
    </source>
</evidence>
<evidence type="ECO:0000313" key="3">
    <source>
        <dbReference type="Proteomes" id="UP001152320"/>
    </source>
</evidence>
<organism evidence="2 3">
    <name type="scientific">Holothuria leucospilota</name>
    <name type="common">Black long sea cucumber</name>
    <name type="synonym">Mertensiothuria leucospilota</name>
    <dbReference type="NCBI Taxonomy" id="206669"/>
    <lineage>
        <taxon>Eukaryota</taxon>
        <taxon>Metazoa</taxon>
        <taxon>Echinodermata</taxon>
        <taxon>Eleutherozoa</taxon>
        <taxon>Echinozoa</taxon>
        <taxon>Holothuroidea</taxon>
        <taxon>Aspidochirotacea</taxon>
        <taxon>Aspidochirotida</taxon>
        <taxon>Holothuriidae</taxon>
        <taxon>Holothuria</taxon>
    </lineage>
</organism>
<keyword evidence="3" id="KW-1185">Reference proteome</keyword>
<protein>
    <submittedName>
        <fullName evidence="2">Uncharacterized protein</fullName>
    </submittedName>
</protein>
<reference evidence="2" key="1">
    <citation type="submission" date="2021-10" db="EMBL/GenBank/DDBJ databases">
        <title>Tropical sea cucumber genome reveals ecological adaptation and Cuvierian tubules defense mechanism.</title>
        <authorList>
            <person name="Chen T."/>
        </authorList>
    </citation>
    <scope>NUCLEOTIDE SEQUENCE</scope>
    <source>
        <strain evidence="2">Nanhai2018</strain>
        <tissue evidence="2">Muscle</tissue>
    </source>
</reference>
<gene>
    <name evidence="2" type="ORF">HOLleu_38135</name>
</gene>
<name>A0A9Q1BDW9_HOLLE</name>
<proteinExistence type="predicted"/>
<dbReference type="AlphaFoldDB" id="A0A9Q1BDW9"/>
<dbReference type="Proteomes" id="UP001152320">
    <property type="component" value="Chromosome 20"/>
</dbReference>